<gene>
    <name evidence="10" type="ORF">B0T18DRAFT_104258</name>
</gene>
<dbReference type="PANTHER" id="PTHR24269:SF16">
    <property type="entry name" value="PROTEIN SLG1"/>
    <property type="match status" value="1"/>
</dbReference>
<evidence type="ECO:0000256" key="4">
    <source>
        <dbReference type="ARBA" id="ARBA00022989"/>
    </source>
</evidence>
<evidence type="ECO:0000256" key="5">
    <source>
        <dbReference type="ARBA" id="ARBA00023136"/>
    </source>
</evidence>
<feature type="domain" description="WSC" evidence="9">
    <location>
        <begin position="374"/>
        <end position="474"/>
    </location>
</feature>
<reference evidence="10" key="1">
    <citation type="submission" date="2023-06" db="EMBL/GenBank/DDBJ databases">
        <title>Genome-scale phylogeny and comparative genomics of the fungal order Sordariales.</title>
        <authorList>
            <consortium name="Lawrence Berkeley National Laboratory"/>
            <person name="Hensen N."/>
            <person name="Bonometti L."/>
            <person name="Westerberg I."/>
            <person name="Brannstrom I.O."/>
            <person name="Guillou S."/>
            <person name="Cros-Aarteil S."/>
            <person name="Calhoun S."/>
            <person name="Haridas S."/>
            <person name="Kuo A."/>
            <person name="Mondo S."/>
            <person name="Pangilinan J."/>
            <person name="Riley R."/>
            <person name="LaButti K."/>
            <person name="Andreopoulos B."/>
            <person name="Lipzen A."/>
            <person name="Chen C."/>
            <person name="Yanf M."/>
            <person name="Daum C."/>
            <person name="Ng V."/>
            <person name="Clum A."/>
            <person name="Steindorff A."/>
            <person name="Ohm R."/>
            <person name="Martin F."/>
            <person name="Silar P."/>
            <person name="Natvig D."/>
            <person name="Lalanne C."/>
            <person name="Gautier V."/>
            <person name="Ament-velasquez S.L."/>
            <person name="Kruys A."/>
            <person name="Hutchinson M.I."/>
            <person name="Powell A.J."/>
            <person name="Barry K."/>
            <person name="Miller A.N."/>
            <person name="Grigoriev I.V."/>
            <person name="Debuchy R."/>
            <person name="Gladieux P."/>
            <person name="Thoren M.H."/>
            <person name="Johannesson H."/>
        </authorList>
    </citation>
    <scope>NUCLEOTIDE SEQUENCE</scope>
    <source>
        <strain evidence="10">SMH3187-1</strain>
    </source>
</reference>
<keyword evidence="3 8" id="KW-0732">Signal</keyword>
<dbReference type="SMART" id="SM00321">
    <property type="entry name" value="WSC"/>
    <property type="match status" value="2"/>
</dbReference>
<evidence type="ECO:0000313" key="11">
    <source>
        <dbReference type="Proteomes" id="UP001172155"/>
    </source>
</evidence>
<feature type="compositionally biased region" description="Acidic residues" evidence="7">
    <location>
        <begin position="731"/>
        <end position="744"/>
    </location>
</feature>
<evidence type="ECO:0000256" key="8">
    <source>
        <dbReference type="SAM" id="SignalP"/>
    </source>
</evidence>
<dbReference type="PANTHER" id="PTHR24269">
    <property type="entry name" value="KREMEN PROTEIN"/>
    <property type="match status" value="1"/>
</dbReference>
<evidence type="ECO:0000256" key="1">
    <source>
        <dbReference type="ARBA" id="ARBA00004167"/>
    </source>
</evidence>
<keyword evidence="6" id="KW-0325">Glycoprotein</keyword>
<dbReference type="GO" id="GO:0005886">
    <property type="term" value="C:plasma membrane"/>
    <property type="evidence" value="ECO:0007669"/>
    <property type="project" value="TreeGrafter"/>
</dbReference>
<comment type="subcellular location">
    <subcellularLocation>
        <location evidence="1">Membrane</location>
        <topology evidence="1">Single-pass membrane protein</topology>
    </subcellularLocation>
</comment>
<feature type="compositionally biased region" description="Pro residues" evidence="7">
    <location>
        <begin position="632"/>
        <end position="647"/>
    </location>
</feature>
<dbReference type="InterPro" id="IPR051836">
    <property type="entry name" value="Kremen_rcpt"/>
</dbReference>
<evidence type="ECO:0000259" key="9">
    <source>
        <dbReference type="PROSITE" id="PS51212"/>
    </source>
</evidence>
<feature type="region of interest" description="Disordered" evidence="7">
    <location>
        <begin position="731"/>
        <end position="804"/>
    </location>
</feature>
<dbReference type="InterPro" id="IPR002889">
    <property type="entry name" value="WSC_carb-bd"/>
</dbReference>
<dbReference type="AlphaFoldDB" id="A0AA40K866"/>
<organism evidence="10 11">
    <name type="scientific">Schizothecium vesticola</name>
    <dbReference type="NCBI Taxonomy" id="314040"/>
    <lineage>
        <taxon>Eukaryota</taxon>
        <taxon>Fungi</taxon>
        <taxon>Dikarya</taxon>
        <taxon>Ascomycota</taxon>
        <taxon>Pezizomycotina</taxon>
        <taxon>Sordariomycetes</taxon>
        <taxon>Sordariomycetidae</taxon>
        <taxon>Sordariales</taxon>
        <taxon>Schizotheciaceae</taxon>
        <taxon>Schizothecium</taxon>
    </lineage>
</organism>
<feature type="domain" description="WSC" evidence="9">
    <location>
        <begin position="43"/>
        <end position="159"/>
    </location>
</feature>
<sequence length="804" mass="82816">MRSSFLVAHGLAAVAGLLGVANAQGFYGPPAGQVGFPSCAAFPIRYLGCFATDVGTLNFLAPFAPTFYTPPPVLTPNSSPNYDPGTLFDNTVTPADCSATCRSFGYKYTILFNNICRCTTQIPVAGLGASTPGACNIPCGGDGTQTCGGLGAADLYIDPSFADQIPILPVVAPVVIPPGLNPTLGALYQYLGCYRTDGFTSGDEATRLATNVPFAGLFPTVSECHARCAGLGYPLVYALRQPALPNNIECRCGTTFNDDSYRLRGPEYANSPGDCTVNCATGLTNCNPLLGPCCGRDGSFPVFINPELQGCYTPVIPGFKDGDRDPTFECYDVPAALRGPPRTLALAVVPVAAPNAPTRQALIRQPSVASTSGAYYLFGCVQVDPILGIVGNLLTTAVQILPAPASLEACAAACAASIVPLPFMAVGPGGACFCGAGLVGDPVAIPAGACNAPCAGNPLLACGGVNRYMLYVNRLTGRPAYDAFSTTYLAAPTPSYVCGIGAAATTATATTTATSLVTTVITTSVPVTVSNNVTVFVQTTFTTAIPVTQTQLVGTFTETRTVLETQTVTTPYLATITWTTQGSTVTSVQTLATTYTTVSTRLLRGPPRTVTETFTRDGVVRTTTVTRDPPAISEPPSQPPPPPPPPQGRDCFGIRGCTLSLRFGLLRFPQTQPGAVCSIVTASWVLGATELLPSATVFPAIDEATGAPAAAALGAPEENEAPELVIGAVSEDPETPTEGDDEPEPAIGSVSEDPDTTIEEPEAEIGSVVGEESGDEADVPPGPVVPIPGAGAENPEVLPEDLKV</sequence>
<keyword evidence="11" id="KW-1185">Reference proteome</keyword>
<name>A0AA40K866_9PEZI</name>
<feature type="chain" id="PRO_5041335562" description="WSC domain-containing protein" evidence="8">
    <location>
        <begin position="24"/>
        <end position="804"/>
    </location>
</feature>
<dbReference type="Pfam" id="PF01822">
    <property type="entry name" value="WSC"/>
    <property type="match status" value="2"/>
</dbReference>
<dbReference type="PROSITE" id="PS51212">
    <property type="entry name" value="WSC"/>
    <property type="match status" value="2"/>
</dbReference>
<comment type="caution">
    <text evidence="10">The sequence shown here is derived from an EMBL/GenBank/DDBJ whole genome shotgun (WGS) entry which is preliminary data.</text>
</comment>
<feature type="compositionally biased region" description="Acidic residues" evidence="7">
    <location>
        <begin position="752"/>
        <end position="763"/>
    </location>
</feature>
<keyword evidence="2" id="KW-0812">Transmembrane</keyword>
<proteinExistence type="predicted"/>
<evidence type="ECO:0000256" key="3">
    <source>
        <dbReference type="ARBA" id="ARBA00022729"/>
    </source>
</evidence>
<feature type="region of interest" description="Disordered" evidence="7">
    <location>
        <begin position="621"/>
        <end position="649"/>
    </location>
</feature>
<keyword evidence="4" id="KW-1133">Transmembrane helix</keyword>
<protein>
    <recommendedName>
        <fullName evidence="9">WSC domain-containing protein</fullName>
    </recommendedName>
</protein>
<evidence type="ECO:0000256" key="2">
    <source>
        <dbReference type="ARBA" id="ARBA00022692"/>
    </source>
</evidence>
<evidence type="ECO:0000256" key="6">
    <source>
        <dbReference type="ARBA" id="ARBA00023180"/>
    </source>
</evidence>
<dbReference type="Proteomes" id="UP001172155">
    <property type="component" value="Unassembled WGS sequence"/>
</dbReference>
<accession>A0AA40K866</accession>
<dbReference type="EMBL" id="JAUKUD010000003">
    <property type="protein sequence ID" value="KAK0749385.1"/>
    <property type="molecule type" value="Genomic_DNA"/>
</dbReference>
<evidence type="ECO:0000313" key="10">
    <source>
        <dbReference type="EMBL" id="KAK0749385.1"/>
    </source>
</evidence>
<feature type="compositionally biased region" description="Low complexity" evidence="7">
    <location>
        <begin position="621"/>
        <end position="631"/>
    </location>
</feature>
<feature type="signal peptide" evidence="8">
    <location>
        <begin position="1"/>
        <end position="23"/>
    </location>
</feature>
<evidence type="ECO:0000256" key="7">
    <source>
        <dbReference type="SAM" id="MobiDB-lite"/>
    </source>
</evidence>
<keyword evidence="5" id="KW-0472">Membrane</keyword>